<dbReference type="InterPro" id="IPR011251">
    <property type="entry name" value="Luciferase-like_dom"/>
</dbReference>
<dbReference type="Gene3D" id="3.20.20.30">
    <property type="entry name" value="Luciferase-like domain"/>
    <property type="match status" value="1"/>
</dbReference>
<organism evidence="2 3">
    <name type="scientific">Streptomyces scabichelini</name>
    <dbReference type="NCBI Taxonomy" id="2711217"/>
    <lineage>
        <taxon>Bacteria</taxon>
        <taxon>Bacillati</taxon>
        <taxon>Actinomycetota</taxon>
        <taxon>Actinomycetes</taxon>
        <taxon>Kitasatosporales</taxon>
        <taxon>Streptomycetaceae</taxon>
        <taxon>Streptomyces</taxon>
    </lineage>
</organism>
<evidence type="ECO:0000259" key="1">
    <source>
        <dbReference type="Pfam" id="PF00296"/>
    </source>
</evidence>
<gene>
    <name evidence="2" type="ORF">G5C60_44420</name>
</gene>
<name>A0A6G4VKY7_9ACTN</name>
<evidence type="ECO:0000313" key="3">
    <source>
        <dbReference type="Proteomes" id="UP000472335"/>
    </source>
</evidence>
<dbReference type="GO" id="GO:0016705">
    <property type="term" value="F:oxidoreductase activity, acting on paired donors, with incorporation or reduction of molecular oxygen"/>
    <property type="evidence" value="ECO:0007669"/>
    <property type="project" value="InterPro"/>
</dbReference>
<dbReference type="EMBL" id="JAAKZY010000261">
    <property type="protein sequence ID" value="NGO14454.1"/>
    <property type="molecule type" value="Genomic_DNA"/>
</dbReference>
<feature type="domain" description="Luciferase-like" evidence="1">
    <location>
        <begin position="14"/>
        <end position="254"/>
    </location>
</feature>
<dbReference type="PANTHER" id="PTHR30011:SF32">
    <property type="entry name" value="CONSERVED PROTEIN"/>
    <property type="match status" value="1"/>
</dbReference>
<dbReference type="InterPro" id="IPR051260">
    <property type="entry name" value="Diverse_substr_monoxygenases"/>
</dbReference>
<dbReference type="InterPro" id="IPR036661">
    <property type="entry name" value="Luciferase-like_sf"/>
</dbReference>
<sequence length="307" mass="33425">MKIGIGLPVAVPRRPAREVGQWAQDAERLGFHSLGSIDRLVYDILDPLVCLGVAAAVTERVQLFSSILNVGWRRNPVLFAKQLATVDLLSGGRLTAGLGIGGWPDDFAASGVRAKGHGKLFDDTLVEMRRVWDGEVKGVSGPTPLPGADRPRLFIGGLVQPGYARAARFGEGWVAPVSGREFLENGIRGVTEEWARAGRPGRPQILVPRYFCCGPDAADLTSAYVGHYYGSEESPYYESVRVDCLDSDERLREELIALSRAGVDDLVLYPADSSLDQVRLLAEALERSGARRTPTFEFTTTPPAHRP</sequence>
<dbReference type="Pfam" id="PF00296">
    <property type="entry name" value="Bac_luciferase"/>
    <property type="match status" value="1"/>
</dbReference>
<accession>A0A6G4VKY7</accession>
<dbReference type="Proteomes" id="UP000472335">
    <property type="component" value="Unassembled WGS sequence"/>
</dbReference>
<comment type="caution">
    <text evidence="2">The sequence shown here is derived from an EMBL/GenBank/DDBJ whole genome shotgun (WGS) entry which is preliminary data.</text>
</comment>
<dbReference type="PANTHER" id="PTHR30011">
    <property type="entry name" value="ALKANESULFONATE MONOOXYGENASE-RELATED"/>
    <property type="match status" value="1"/>
</dbReference>
<reference evidence="2 3" key="1">
    <citation type="submission" date="2020-02" db="EMBL/GenBank/DDBJ databases">
        <title>Whole-genome analyses of novel actinobacteria.</title>
        <authorList>
            <person name="Sahin N."/>
            <person name="Gencbay T."/>
        </authorList>
    </citation>
    <scope>NUCLEOTIDE SEQUENCE [LARGE SCALE GENOMIC DNA]</scope>
    <source>
        <strain evidence="2 3">HC44</strain>
    </source>
</reference>
<dbReference type="SUPFAM" id="SSF51679">
    <property type="entry name" value="Bacterial luciferase-like"/>
    <property type="match status" value="1"/>
</dbReference>
<keyword evidence="3" id="KW-1185">Reference proteome</keyword>
<evidence type="ECO:0000313" key="2">
    <source>
        <dbReference type="EMBL" id="NGO14454.1"/>
    </source>
</evidence>
<protein>
    <submittedName>
        <fullName evidence="2">LLM class flavin-dependent oxidoreductase</fullName>
    </submittedName>
</protein>
<proteinExistence type="predicted"/>
<dbReference type="AlphaFoldDB" id="A0A6G4VKY7"/>
<dbReference type="RefSeq" id="WP_165268852.1">
    <property type="nucleotide sequence ID" value="NZ_JAAKZY010000261.1"/>
</dbReference>